<organism evidence="1">
    <name type="scientific">marine sediment metagenome</name>
    <dbReference type="NCBI Taxonomy" id="412755"/>
    <lineage>
        <taxon>unclassified sequences</taxon>
        <taxon>metagenomes</taxon>
        <taxon>ecological metagenomes</taxon>
    </lineage>
</organism>
<dbReference type="AlphaFoldDB" id="A0A0F9FJ09"/>
<name>A0A0F9FJ09_9ZZZZ</name>
<comment type="caution">
    <text evidence="1">The sequence shown here is derived from an EMBL/GenBank/DDBJ whole genome shotgun (WGS) entry which is preliminary data.</text>
</comment>
<gene>
    <name evidence="1" type="ORF">LCGC14_2298900</name>
</gene>
<feature type="non-terminal residue" evidence="1">
    <location>
        <position position="1"/>
    </location>
</feature>
<protein>
    <recommendedName>
        <fullName evidence="2">Tip attachment protein J domain-containing protein</fullName>
    </recommendedName>
</protein>
<dbReference type="EMBL" id="LAZR01032362">
    <property type="protein sequence ID" value="KKL51097.1"/>
    <property type="molecule type" value="Genomic_DNA"/>
</dbReference>
<reference evidence="1" key="1">
    <citation type="journal article" date="2015" name="Nature">
        <title>Complex archaea that bridge the gap between prokaryotes and eukaryotes.</title>
        <authorList>
            <person name="Spang A."/>
            <person name="Saw J.H."/>
            <person name="Jorgensen S.L."/>
            <person name="Zaremba-Niedzwiedzka K."/>
            <person name="Martijn J."/>
            <person name="Lind A.E."/>
            <person name="van Eijk R."/>
            <person name="Schleper C."/>
            <person name="Guy L."/>
            <person name="Ettema T.J."/>
        </authorList>
    </citation>
    <scope>NUCLEOTIDE SEQUENCE</scope>
</reference>
<evidence type="ECO:0000313" key="1">
    <source>
        <dbReference type="EMBL" id="KKL51097.1"/>
    </source>
</evidence>
<proteinExistence type="predicted"/>
<evidence type="ECO:0008006" key="2">
    <source>
        <dbReference type="Google" id="ProtNLM"/>
    </source>
</evidence>
<accession>A0A0F9FJ09</accession>
<sequence>FADVWTYLGEKIDPADSATFAVNADNGISLYGTGVTPTGGGAIAIAGSLNRKTFVARGQGAIAAAGSPNRKISVIRGAGAVAMAGALVKLVKLAMGQGAVGIAGSVELDYLLGVQVGEEAVLIKKASIFVDQRIEERSVARFTIVDIPGTASYSKGQLVKIYDPNNDLIFGGVIDNPETVRPAPSGELLHPITCADYHYTADKRLVAESYLATSAGDIVTDLRTKYLLDEGVTVGNIEAGPDIVQAVFNYVRTSQALDRLAELAGFTWFIDENKALYFQARTTTAAPWALVDTNNDVIKGTSRFSGANPMYRNRQYIRGGRDVTGAQTETFTADGDMVAFTVGYGINAVPTVKEDGGAAKDMGIKGIDTAKEYYWSKGDPIVVAENAPANGVVVTIEYVGQYDVLVLATDEAAITALAAIEGSGTGWVDAIDDEPKLDDSDAALDVAKAKLSRFAVDAARLNYDTVRTGLRPGQVQAVTLPAYGLAAEDMLIESVRTHIYTGNLMHRIQAIQGPGEGSWAQFFLKLASGKDEVMEKLNVGSDQILILLIQREATWGWGETVTPVVLTCTPVNGTVVG</sequence>
<feature type="non-terminal residue" evidence="1">
    <location>
        <position position="577"/>
    </location>
</feature>